<proteinExistence type="predicted"/>
<dbReference type="GO" id="GO:0051287">
    <property type="term" value="F:NAD binding"/>
    <property type="evidence" value="ECO:0007669"/>
    <property type="project" value="InterPro"/>
</dbReference>
<sequence>MRQRTPRDADEPEQTQAQAQTHTREKDVEGKSKKDTPSMKSKAPSSDKGGAAPGIMNAPELTLLAVPNVLGGLVLAFVVYKASMEAGPMRSALWLCAFVSFVIFTYFNIGQATTGKMVDGRSATWSAVPECKVAFLGLGTMGYKMAGNLQAHSRLKVAVWNRNANVADKHAKEHQSEMHANVKDAVKDCKYVFCCLPTTQIVREVLKDVTEETTVIDCTSGEPDASRELAEELSKRGIRYIDAPVSGGPKGALAATLTIMVGCQDEDTFDEIEALLEVIGQKVIHVGPVGSGHAVKAINNSMNASALLLSAEGLLALSQVGVKPDVALDVINASSGRNLSTQERIPKFVLTGDFNFGFSLKLMSKDNNIASTLMKGPLSDGYATRTAKLLQEACEELEEGADFTACVKLLESRVGVQLRSEQRREEDEE</sequence>
<dbReference type="InterPro" id="IPR006115">
    <property type="entry name" value="6PGDH_NADP-bd"/>
</dbReference>
<dbReference type="InterPro" id="IPR013328">
    <property type="entry name" value="6PGD_dom2"/>
</dbReference>
<reference evidence="5 6" key="1">
    <citation type="submission" date="2017-12" db="EMBL/GenBank/DDBJ databases">
        <title>Sequencing, de novo assembly and annotation of complete genome of a new Thraustochytrid species, strain FCC1311.</title>
        <authorList>
            <person name="Sedici K."/>
            <person name="Godart F."/>
            <person name="Aiese Cigliano R."/>
            <person name="Sanseverino W."/>
            <person name="Barakat M."/>
            <person name="Ortet P."/>
            <person name="Marechal E."/>
            <person name="Cagnac O."/>
            <person name="Amato A."/>
        </authorList>
    </citation>
    <scope>NUCLEOTIDE SEQUENCE [LARGE SCALE GENOMIC DNA]</scope>
</reference>
<keyword evidence="2" id="KW-0812">Transmembrane</keyword>
<dbReference type="InterPro" id="IPR008927">
    <property type="entry name" value="6-PGluconate_DH-like_C_sf"/>
</dbReference>
<feature type="compositionally biased region" description="Basic and acidic residues" evidence="1">
    <location>
        <begin position="22"/>
        <end position="37"/>
    </location>
</feature>
<comment type="caution">
    <text evidence="5">The sequence shown here is derived from an EMBL/GenBank/DDBJ whole genome shotgun (WGS) entry which is preliminary data.</text>
</comment>
<dbReference type="GO" id="GO:0050661">
    <property type="term" value="F:NADP binding"/>
    <property type="evidence" value="ECO:0007669"/>
    <property type="project" value="InterPro"/>
</dbReference>
<evidence type="ECO:0000259" key="4">
    <source>
        <dbReference type="Pfam" id="PF14833"/>
    </source>
</evidence>
<dbReference type="OrthoDB" id="435038at2759"/>
<evidence type="ECO:0000256" key="1">
    <source>
        <dbReference type="SAM" id="MobiDB-lite"/>
    </source>
</evidence>
<feature type="domain" description="3-hydroxyisobutyrate dehydrogenase-like NAD-binding" evidence="4">
    <location>
        <begin position="290"/>
        <end position="410"/>
    </location>
</feature>
<dbReference type="Gene3D" id="1.10.1040.10">
    <property type="entry name" value="N-(1-d-carboxylethyl)-l-norvaline Dehydrogenase, domain 2"/>
    <property type="match status" value="1"/>
</dbReference>
<keyword evidence="2" id="KW-1133">Transmembrane helix</keyword>
<evidence type="ECO:0000256" key="2">
    <source>
        <dbReference type="SAM" id="Phobius"/>
    </source>
</evidence>
<dbReference type="Gene3D" id="3.40.50.720">
    <property type="entry name" value="NAD(P)-binding Rossmann-like Domain"/>
    <property type="match status" value="1"/>
</dbReference>
<dbReference type="InterPro" id="IPR036291">
    <property type="entry name" value="NAD(P)-bd_dom_sf"/>
</dbReference>
<dbReference type="PANTHER" id="PTHR22981:SF80">
    <property type="entry name" value="BLR4309 PROTEIN"/>
    <property type="match status" value="1"/>
</dbReference>
<evidence type="ECO:0000259" key="3">
    <source>
        <dbReference type="Pfam" id="PF03446"/>
    </source>
</evidence>
<feature type="transmembrane region" description="Helical" evidence="2">
    <location>
        <begin position="92"/>
        <end position="109"/>
    </location>
</feature>
<accession>A0A2R5G381</accession>
<dbReference type="PANTHER" id="PTHR22981">
    <property type="entry name" value="3-HYDROXYISOBUTYRATE DEHYDROGENASE-RELATED"/>
    <property type="match status" value="1"/>
</dbReference>
<keyword evidence="2" id="KW-0472">Membrane</keyword>
<dbReference type="PROSITE" id="PS00895">
    <property type="entry name" value="3_HYDROXYISOBUT_DH"/>
    <property type="match status" value="1"/>
</dbReference>
<dbReference type="EMBL" id="BEYU01000005">
    <property type="protein sequence ID" value="GBG24198.1"/>
    <property type="molecule type" value="Genomic_DNA"/>
</dbReference>
<feature type="region of interest" description="Disordered" evidence="1">
    <location>
        <begin position="1"/>
        <end position="52"/>
    </location>
</feature>
<dbReference type="InParanoid" id="A0A2R5G381"/>
<evidence type="ECO:0000313" key="6">
    <source>
        <dbReference type="Proteomes" id="UP000241890"/>
    </source>
</evidence>
<dbReference type="GO" id="GO:0016616">
    <property type="term" value="F:oxidoreductase activity, acting on the CH-OH group of donors, NAD or NADP as acceptor"/>
    <property type="evidence" value="ECO:0007669"/>
    <property type="project" value="TreeGrafter"/>
</dbReference>
<keyword evidence="6" id="KW-1185">Reference proteome</keyword>
<gene>
    <name evidence="5" type="ORF">FCC1311_004162</name>
</gene>
<dbReference type="SUPFAM" id="SSF51735">
    <property type="entry name" value="NAD(P)-binding Rossmann-fold domains"/>
    <property type="match status" value="1"/>
</dbReference>
<dbReference type="AlphaFoldDB" id="A0A2R5G381"/>
<dbReference type="InterPro" id="IPR002204">
    <property type="entry name" value="3-OH-isobutyrate_DH-rel_CS"/>
</dbReference>
<dbReference type="InterPro" id="IPR029154">
    <property type="entry name" value="HIBADH-like_NADP-bd"/>
</dbReference>
<feature type="domain" description="6-phosphogluconate dehydrogenase NADP-binding" evidence="3">
    <location>
        <begin position="132"/>
        <end position="287"/>
    </location>
</feature>
<organism evidence="5 6">
    <name type="scientific">Hondaea fermentalgiana</name>
    <dbReference type="NCBI Taxonomy" id="2315210"/>
    <lineage>
        <taxon>Eukaryota</taxon>
        <taxon>Sar</taxon>
        <taxon>Stramenopiles</taxon>
        <taxon>Bigyra</taxon>
        <taxon>Labyrinthulomycetes</taxon>
        <taxon>Thraustochytrida</taxon>
        <taxon>Thraustochytriidae</taxon>
        <taxon>Hondaea</taxon>
    </lineage>
</organism>
<dbReference type="Pfam" id="PF03446">
    <property type="entry name" value="NAD_binding_2"/>
    <property type="match status" value="1"/>
</dbReference>
<evidence type="ECO:0000313" key="5">
    <source>
        <dbReference type="EMBL" id="GBG24198.1"/>
    </source>
</evidence>
<protein>
    <submittedName>
        <fullName evidence="5">3-hydroxyisobutyrate dehydrogenase, mitochondrial</fullName>
    </submittedName>
</protein>
<dbReference type="Proteomes" id="UP000241890">
    <property type="component" value="Unassembled WGS sequence"/>
</dbReference>
<feature type="transmembrane region" description="Helical" evidence="2">
    <location>
        <begin position="61"/>
        <end position="80"/>
    </location>
</feature>
<dbReference type="SUPFAM" id="SSF48179">
    <property type="entry name" value="6-phosphogluconate dehydrogenase C-terminal domain-like"/>
    <property type="match status" value="1"/>
</dbReference>
<name>A0A2R5G381_9STRA</name>
<dbReference type="Pfam" id="PF14833">
    <property type="entry name" value="NAD_binding_11"/>
    <property type="match status" value="1"/>
</dbReference>